<evidence type="ECO:0000256" key="6">
    <source>
        <dbReference type="ARBA" id="ARBA00022917"/>
    </source>
</evidence>
<comment type="catalytic activity">
    <reaction evidence="8 9">
        <text>tRNA(Leu) + L-leucine + ATP = L-leucyl-tRNA(Leu) + AMP + diphosphate</text>
        <dbReference type="Rhea" id="RHEA:11688"/>
        <dbReference type="Rhea" id="RHEA-COMP:9613"/>
        <dbReference type="Rhea" id="RHEA-COMP:9622"/>
        <dbReference type="ChEBI" id="CHEBI:30616"/>
        <dbReference type="ChEBI" id="CHEBI:33019"/>
        <dbReference type="ChEBI" id="CHEBI:57427"/>
        <dbReference type="ChEBI" id="CHEBI:78442"/>
        <dbReference type="ChEBI" id="CHEBI:78494"/>
        <dbReference type="ChEBI" id="CHEBI:456215"/>
        <dbReference type="EC" id="6.1.1.4"/>
    </reaction>
</comment>
<evidence type="ECO:0000259" key="14">
    <source>
        <dbReference type="Pfam" id="PF13603"/>
    </source>
</evidence>
<dbReference type="InterPro" id="IPR001412">
    <property type="entry name" value="aa-tRNA-synth_I_CS"/>
</dbReference>
<sequence>MSETPHRYTAELAGQIEVAWQDRWAERGTYHAPNPAGPWADPQGVAAHPGGHLLVLDMFPYPSGAGLHVGHPLGYIATDVFARFNRMLGKNVLHCLGYDAFGLPAEQFAVQTGQHPRTTTEDNITIMARQLRRLGLGHDDRRAVQTIDPDYYRWTQWIFLQIHGAWYDPQAVRPDGGLGRARPIADLEEEFRSGARPLPADDGRGWDDLSDVERAGILDSYRLAYTSEAPVNWCPGLGTVLSNEEVTNEGRSERGNFPVFKRNLRQWMMRITSYADRLADDLDRVDWPEKVKLMQRNWIGRSHGARVTFPVEGEGQGIDVFTTRPDTLFGATFMVLAPEHPLVDELVPGDAWPEGTKGAWTGGAATPAQAVAEYRRAASRKSDVERQSEGKDKTGVFTGGWATNPVTGTRIPVFVADYVLMGYGTGAIMAVPGQDERDWDFARAFDLPIVRTVQPTPGHDEDTAFTGEGPAINSSNDELSLDGLGVADAKERITAYLVDKGLGEATITYKLRDWLFSRQRYWGEPFPVVFDEDGVAHAVPDAMLPVELPDVPDYSPRTYDPEDASSEPEPPLSRVQEWVDVELDLGDGRGTRRFRRETNTMPNWAGSCWYYLRYLDPANDAVLVDPENEAYWMGPREEPVAGAAPGTRDPGGVDLYVGGVEHAVLHLLYARFWHKVLHDLGHLSSDEPFRTYFSQGYIQAPAFTDSRGQYVEAREVEEGVGADGHPVFTWHGEPVTREFGKIGKSLKNMVSPDEMYAAFGADTFRLYEMGLGPLEQSKPWDTRAVVGSQRFLQRLWRNVVDEESGEVVVVDAPLDDVTTRVLHRTIDAVRTDYAGLGFNTAIARLTELNNALTKLEGGVPRAAAEQIVLMVAPLAPHIAEELWSRLGHTESLVHEAFPVADPALLVDDTVTCVVQVRGKVRDRLEVPSDITEDALRELALASEKVRAAVPDGIRTVIVRAPKLVNVVPA</sequence>
<comment type="subcellular location">
    <subcellularLocation>
        <location evidence="9">Cytoplasm</location>
    </subcellularLocation>
</comment>
<keyword evidence="7 9" id="KW-0030">Aminoacyl-tRNA synthetase</keyword>
<keyword evidence="6 9" id="KW-0648">Protein biosynthesis</keyword>
<evidence type="ECO:0000256" key="10">
    <source>
        <dbReference type="RuleBase" id="RU363039"/>
    </source>
</evidence>
<keyword evidence="3 9" id="KW-0436">Ligase</keyword>
<dbReference type="PANTHER" id="PTHR43740">
    <property type="entry name" value="LEUCYL-TRNA SYNTHETASE"/>
    <property type="match status" value="1"/>
</dbReference>
<dbReference type="Proteomes" id="UP001500945">
    <property type="component" value="Unassembled WGS sequence"/>
</dbReference>
<comment type="caution">
    <text evidence="15">The sequence shown here is derived from an EMBL/GenBank/DDBJ whole genome shotgun (WGS) entry which is preliminary data.</text>
</comment>
<feature type="domain" description="Leucyl-tRNA synthetase editing" evidence="14">
    <location>
        <begin position="296"/>
        <end position="497"/>
    </location>
</feature>
<proteinExistence type="inferred from homology"/>
<feature type="domain" description="Methionyl/Valyl/Leucyl/Isoleucyl-tRNA synthetase anticodon-binding" evidence="12">
    <location>
        <begin position="820"/>
        <end position="932"/>
    </location>
</feature>
<dbReference type="Pfam" id="PF09334">
    <property type="entry name" value="tRNA-synt_1g"/>
    <property type="match status" value="1"/>
</dbReference>
<dbReference type="Pfam" id="PF08264">
    <property type="entry name" value="Anticodon_1"/>
    <property type="match status" value="1"/>
</dbReference>
<evidence type="ECO:0000259" key="13">
    <source>
        <dbReference type="Pfam" id="PF09334"/>
    </source>
</evidence>
<feature type="binding site" evidence="9">
    <location>
        <position position="744"/>
    </location>
    <ligand>
        <name>ATP</name>
        <dbReference type="ChEBI" id="CHEBI:30616"/>
    </ligand>
</feature>
<dbReference type="SUPFAM" id="SSF50677">
    <property type="entry name" value="ValRS/IleRS/LeuRS editing domain"/>
    <property type="match status" value="1"/>
</dbReference>
<dbReference type="PROSITE" id="PS00178">
    <property type="entry name" value="AA_TRNA_LIGASE_I"/>
    <property type="match status" value="1"/>
</dbReference>
<comment type="similarity">
    <text evidence="1 9 10">Belongs to the class-I aminoacyl-tRNA synthetase family.</text>
</comment>
<evidence type="ECO:0000256" key="7">
    <source>
        <dbReference type="ARBA" id="ARBA00023146"/>
    </source>
</evidence>
<dbReference type="Gene3D" id="1.10.730.10">
    <property type="entry name" value="Isoleucyl-tRNA Synthetase, Domain 1"/>
    <property type="match status" value="2"/>
</dbReference>
<dbReference type="Pfam" id="PF13603">
    <property type="entry name" value="tRNA-synt_1_2"/>
    <property type="match status" value="1"/>
</dbReference>
<evidence type="ECO:0000256" key="1">
    <source>
        <dbReference type="ARBA" id="ARBA00005594"/>
    </source>
</evidence>
<dbReference type="HAMAP" id="MF_00049_B">
    <property type="entry name" value="Leu_tRNA_synth_B"/>
    <property type="match status" value="1"/>
</dbReference>
<dbReference type="EC" id="6.1.1.4" evidence="9"/>
<feature type="short sequence motif" description="'KMSKS' region" evidence="9">
    <location>
        <begin position="741"/>
        <end position="745"/>
    </location>
</feature>
<keyword evidence="4 9" id="KW-0547">Nucleotide-binding</keyword>
<evidence type="ECO:0000256" key="4">
    <source>
        <dbReference type="ARBA" id="ARBA00022741"/>
    </source>
</evidence>
<dbReference type="InterPro" id="IPR009008">
    <property type="entry name" value="Val/Leu/Ile-tRNA-synth_edit"/>
</dbReference>
<dbReference type="PRINTS" id="PR00985">
    <property type="entry name" value="TRNASYNTHLEU"/>
</dbReference>
<dbReference type="GO" id="GO:0016874">
    <property type="term" value="F:ligase activity"/>
    <property type="evidence" value="ECO:0007669"/>
    <property type="project" value="UniProtKB-KW"/>
</dbReference>
<evidence type="ECO:0000256" key="8">
    <source>
        <dbReference type="ARBA" id="ARBA00047469"/>
    </source>
</evidence>
<protein>
    <recommendedName>
        <fullName evidence="9">Leucine--tRNA ligase</fullName>
        <ecNumber evidence="9">6.1.1.4</ecNumber>
    </recommendedName>
    <alternativeName>
        <fullName evidence="9">Leucyl-tRNA synthetase</fullName>
        <shortName evidence="9">LeuRS</shortName>
    </alternativeName>
</protein>
<gene>
    <name evidence="9 15" type="primary">leuS</name>
    <name evidence="15" type="ORF">GCM10023168_11630</name>
</gene>
<accession>A0ABP8K765</accession>
<dbReference type="RefSeq" id="WP_345203484.1">
    <property type="nucleotide sequence ID" value="NZ_BAABGM010000007.1"/>
</dbReference>
<dbReference type="EMBL" id="BAABGM010000007">
    <property type="protein sequence ID" value="GAA4401732.1"/>
    <property type="molecule type" value="Genomic_DNA"/>
</dbReference>
<dbReference type="SUPFAM" id="SSF47323">
    <property type="entry name" value="Anticodon-binding domain of a subclass of class I aminoacyl-tRNA synthetases"/>
    <property type="match status" value="1"/>
</dbReference>
<evidence type="ECO:0000256" key="9">
    <source>
        <dbReference type="HAMAP-Rule" id="MF_00049"/>
    </source>
</evidence>
<evidence type="ECO:0000256" key="3">
    <source>
        <dbReference type="ARBA" id="ARBA00022598"/>
    </source>
</evidence>
<evidence type="ECO:0000259" key="12">
    <source>
        <dbReference type="Pfam" id="PF08264"/>
    </source>
</evidence>
<evidence type="ECO:0000313" key="15">
    <source>
        <dbReference type="EMBL" id="GAA4401732.1"/>
    </source>
</evidence>
<dbReference type="InterPro" id="IPR025709">
    <property type="entry name" value="Leu_tRNA-synth_edit"/>
</dbReference>
<dbReference type="InterPro" id="IPR014729">
    <property type="entry name" value="Rossmann-like_a/b/a_fold"/>
</dbReference>
<dbReference type="Gene3D" id="3.90.740.10">
    <property type="entry name" value="Valyl/Leucyl/Isoleucyl-tRNA synthetase, editing domain"/>
    <property type="match status" value="1"/>
</dbReference>
<name>A0ABP8K765_9MICO</name>
<comment type="caution">
    <text evidence="9">Lacks conserved residue(s) required for the propagation of feature annotation.</text>
</comment>
<keyword evidence="16" id="KW-1185">Reference proteome</keyword>
<keyword evidence="5 9" id="KW-0067">ATP-binding</keyword>
<dbReference type="InterPro" id="IPR009080">
    <property type="entry name" value="tRNAsynth_Ia_anticodon-bd"/>
</dbReference>
<feature type="region of interest" description="Disordered" evidence="11">
    <location>
        <begin position="552"/>
        <end position="572"/>
    </location>
</feature>
<dbReference type="InterPro" id="IPR013155">
    <property type="entry name" value="M/V/L/I-tRNA-synth_anticd-bd"/>
</dbReference>
<dbReference type="Gene3D" id="3.40.50.620">
    <property type="entry name" value="HUPs"/>
    <property type="match status" value="3"/>
</dbReference>
<dbReference type="NCBIfam" id="TIGR00396">
    <property type="entry name" value="leuS_bact"/>
    <property type="match status" value="1"/>
</dbReference>
<dbReference type="InterPro" id="IPR002302">
    <property type="entry name" value="Leu-tRNA-ligase"/>
</dbReference>
<feature type="domain" description="Methionyl/Leucyl tRNA synthetase" evidence="13">
    <location>
        <begin position="59"/>
        <end position="162"/>
    </location>
</feature>
<dbReference type="SUPFAM" id="SSF52374">
    <property type="entry name" value="Nucleotidylyl transferase"/>
    <property type="match status" value="1"/>
</dbReference>
<evidence type="ECO:0000313" key="16">
    <source>
        <dbReference type="Proteomes" id="UP001500945"/>
    </source>
</evidence>
<dbReference type="InterPro" id="IPR015413">
    <property type="entry name" value="Methionyl/Leucyl_tRNA_Synth"/>
</dbReference>
<dbReference type="PANTHER" id="PTHR43740:SF2">
    <property type="entry name" value="LEUCINE--TRNA LIGASE, MITOCHONDRIAL"/>
    <property type="match status" value="1"/>
</dbReference>
<evidence type="ECO:0000256" key="5">
    <source>
        <dbReference type="ARBA" id="ARBA00022840"/>
    </source>
</evidence>
<organism evidence="15 16">
    <name type="scientific">Fodinibacter luteus</name>
    <dbReference type="NCBI Taxonomy" id="552064"/>
    <lineage>
        <taxon>Bacteria</taxon>
        <taxon>Bacillati</taxon>
        <taxon>Actinomycetota</taxon>
        <taxon>Actinomycetes</taxon>
        <taxon>Micrococcales</taxon>
        <taxon>Intrasporangiaceae</taxon>
        <taxon>Fodinibacter (ex Wang et al. 2009)</taxon>
    </lineage>
</organism>
<keyword evidence="2 9" id="KW-0963">Cytoplasm</keyword>
<evidence type="ECO:0000256" key="11">
    <source>
        <dbReference type="SAM" id="MobiDB-lite"/>
    </source>
</evidence>
<reference evidence="16" key="1">
    <citation type="journal article" date="2019" name="Int. J. Syst. Evol. Microbiol.">
        <title>The Global Catalogue of Microorganisms (GCM) 10K type strain sequencing project: providing services to taxonomists for standard genome sequencing and annotation.</title>
        <authorList>
            <consortium name="The Broad Institute Genomics Platform"/>
            <consortium name="The Broad Institute Genome Sequencing Center for Infectious Disease"/>
            <person name="Wu L."/>
            <person name="Ma J."/>
        </authorList>
    </citation>
    <scope>NUCLEOTIDE SEQUENCE [LARGE SCALE GENOMIC DNA]</scope>
    <source>
        <strain evidence="16">JCM 17809</strain>
    </source>
</reference>
<evidence type="ECO:0000256" key="2">
    <source>
        <dbReference type="ARBA" id="ARBA00022490"/>
    </source>
</evidence>
<dbReference type="CDD" id="cd07958">
    <property type="entry name" value="Anticodon_Ia_Leu_BEm"/>
    <property type="match status" value="1"/>
</dbReference>